<comment type="caution">
    <text evidence="2">The sequence shown here is derived from an EMBL/GenBank/DDBJ whole genome shotgun (WGS) entry which is preliminary data.</text>
</comment>
<evidence type="ECO:0000313" key="2">
    <source>
        <dbReference type="EMBL" id="EQD71951.1"/>
    </source>
</evidence>
<gene>
    <name evidence="2" type="ORF">B1A_05556</name>
</gene>
<dbReference type="InterPro" id="IPR050678">
    <property type="entry name" value="DNA_Partitioning_ATPase"/>
</dbReference>
<dbReference type="AlphaFoldDB" id="T1BG13"/>
<reference evidence="2" key="2">
    <citation type="journal article" date="2014" name="ISME J.">
        <title>Microbial stratification in low pH oxic and suboxic macroscopic growths along an acid mine drainage.</title>
        <authorList>
            <person name="Mendez-Garcia C."/>
            <person name="Mesa V."/>
            <person name="Sprenger R.R."/>
            <person name="Richter M."/>
            <person name="Diez M.S."/>
            <person name="Solano J."/>
            <person name="Bargiela R."/>
            <person name="Golyshina O.V."/>
            <person name="Manteca A."/>
            <person name="Ramos J.L."/>
            <person name="Gallego J.R."/>
            <person name="Llorente I."/>
            <person name="Martins Dos Santos V.A."/>
            <person name="Jensen O.N."/>
            <person name="Pelaez A.I."/>
            <person name="Sanchez J."/>
            <person name="Ferrer M."/>
        </authorList>
    </citation>
    <scope>NUCLEOTIDE SEQUENCE</scope>
</reference>
<sequence>MCHAALDAGIPTLAVDLDPQANLSTALRNAERLPLTAGALFDPHFSRSMRQSNGVGLHLIAADPALSAVAELREARKDLVRRASNAIRAIGADYALVVVDTPTNAPLCYLTGLAAADGVVSPVQMDAFGLKGAQDMLAAVKTVKAHYNPRLRQLGFVVNRFNSRARSHAEMLAAAQAAGLPLLKHVLGQRQAVQDSLSIGVPVWRGRRADRKAAAEFRGACAEILAAGGVTTTKNRRAA</sequence>
<organism evidence="2">
    <name type="scientific">mine drainage metagenome</name>
    <dbReference type="NCBI Taxonomy" id="410659"/>
    <lineage>
        <taxon>unclassified sequences</taxon>
        <taxon>metagenomes</taxon>
        <taxon>ecological metagenomes</taxon>
    </lineage>
</organism>
<evidence type="ECO:0000259" key="1">
    <source>
        <dbReference type="Pfam" id="PF13614"/>
    </source>
</evidence>
<dbReference type="InterPro" id="IPR025669">
    <property type="entry name" value="AAA_dom"/>
</dbReference>
<dbReference type="InterPro" id="IPR027417">
    <property type="entry name" value="P-loop_NTPase"/>
</dbReference>
<dbReference type="EMBL" id="AUZX01004059">
    <property type="protein sequence ID" value="EQD71951.1"/>
    <property type="molecule type" value="Genomic_DNA"/>
</dbReference>
<dbReference type="SUPFAM" id="SSF52540">
    <property type="entry name" value="P-loop containing nucleoside triphosphate hydrolases"/>
    <property type="match status" value="1"/>
</dbReference>
<reference evidence="2" key="1">
    <citation type="submission" date="2013-08" db="EMBL/GenBank/DDBJ databases">
        <authorList>
            <person name="Mendez C."/>
            <person name="Richter M."/>
            <person name="Ferrer M."/>
            <person name="Sanchez J."/>
        </authorList>
    </citation>
    <scope>NUCLEOTIDE SEQUENCE</scope>
</reference>
<feature type="domain" description="AAA" evidence="1">
    <location>
        <begin position="7"/>
        <end position="152"/>
    </location>
</feature>
<proteinExistence type="predicted"/>
<dbReference type="CDD" id="cd02042">
    <property type="entry name" value="ParAB_family"/>
    <property type="match status" value="1"/>
</dbReference>
<accession>T1BG13</accession>
<protein>
    <submittedName>
        <fullName evidence="2">Cobyrinic acid a,c-diamide synthase domain protein</fullName>
    </submittedName>
</protein>
<dbReference type="PANTHER" id="PTHR13696:SF99">
    <property type="entry name" value="COBYRINIC ACID AC-DIAMIDE SYNTHASE"/>
    <property type="match status" value="1"/>
</dbReference>
<dbReference type="Gene3D" id="3.40.50.300">
    <property type="entry name" value="P-loop containing nucleotide triphosphate hydrolases"/>
    <property type="match status" value="1"/>
</dbReference>
<dbReference type="PANTHER" id="PTHR13696">
    <property type="entry name" value="P-LOOP CONTAINING NUCLEOSIDE TRIPHOSPHATE HYDROLASE"/>
    <property type="match status" value="1"/>
</dbReference>
<name>T1BG13_9ZZZZ</name>
<dbReference type="Pfam" id="PF13614">
    <property type="entry name" value="AAA_31"/>
    <property type="match status" value="1"/>
</dbReference>